<dbReference type="CDD" id="cd14789">
    <property type="entry name" value="Tiki"/>
    <property type="match status" value="1"/>
</dbReference>
<dbReference type="Proteomes" id="UP001595456">
    <property type="component" value="Unassembled WGS sequence"/>
</dbReference>
<feature type="signal peptide" evidence="1">
    <location>
        <begin position="1"/>
        <end position="25"/>
    </location>
</feature>
<dbReference type="EMBL" id="JBHRST010000001">
    <property type="protein sequence ID" value="MFC3096464.1"/>
    <property type="molecule type" value="Genomic_DNA"/>
</dbReference>
<dbReference type="Pfam" id="PF01963">
    <property type="entry name" value="TraB_PrgY_gumN"/>
    <property type="match status" value="1"/>
</dbReference>
<protein>
    <submittedName>
        <fullName evidence="2">TraB/GumN family protein</fullName>
    </submittedName>
</protein>
<feature type="chain" id="PRO_5045259043" evidence="1">
    <location>
        <begin position="26"/>
        <end position="292"/>
    </location>
</feature>
<gene>
    <name evidence="2" type="ORF">ACFODU_01445</name>
</gene>
<dbReference type="InterPro" id="IPR047111">
    <property type="entry name" value="YbaP-like"/>
</dbReference>
<name>A0ABV7E3L3_9SPHN</name>
<dbReference type="RefSeq" id="WP_336924961.1">
    <property type="nucleotide sequence ID" value="NZ_JBANRO010000002.1"/>
</dbReference>
<proteinExistence type="predicted"/>
<sequence length="292" mass="30918">MSGLLRLAFALVAALWLSACGGREAPTDRNWPEPAPALWEVTAPGGEKGWLFGTVHSLPEAVEWHSDAVDAAFAQSGLLVVEIAELGDTAQSFAAFQRHAYSPGLPPLLRRVPADRRDELEALIEKAGGREADYAEMKSWAAAMVLAGGVRIGDPERGIDRQLLARGKAVEGLESYAAQFALFDALPPSEQSDLLLAVAREAAAPDPAAGLLHWLTGDMAALEALGQAGILGDPELRDALMDGRNRAWIGQLAPLIDGGRRPFVAVGAAHMLGEAGLPALLAARGYTVRRIQ</sequence>
<dbReference type="PANTHER" id="PTHR40590:SF1">
    <property type="entry name" value="CYTOPLASMIC PROTEIN"/>
    <property type="match status" value="1"/>
</dbReference>
<evidence type="ECO:0000256" key="1">
    <source>
        <dbReference type="SAM" id="SignalP"/>
    </source>
</evidence>
<evidence type="ECO:0000313" key="2">
    <source>
        <dbReference type="EMBL" id="MFC3096464.1"/>
    </source>
</evidence>
<dbReference type="PROSITE" id="PS51257">
    <property type="entry name" value="PROKAR_LIPOPROTEIN"/>
    <property type="match status" value="1"/>
</dbReference>
<reference evidence="3" key="1">
    <citation type="journal article" date="2019" name="Int. J. Syst. Evol. Microbiol.">
        <title>The Global Catalogue of Microorganisms (GCM) 10K type strain sequencing project: providing services to taxonomists for standard genome sequencing and annotation.</title>
        <authorList>
            <consortium name="The Broad Institute Genomics Platform"/>
            <consortium name="The Broad Institute Genome Sequencing Center for Infectious Disease"/>
            <person name="Wu L."/>
            <person name="Ma J."/>
        </authorList>
    </citation>
    <scope>NUCLEOTIDE SEQUENCE [LARGE SCALE GENOMIC DNA]</scope>
    <source>
        <strain evidence="3">KCTC 52607</strain>
    </source>
</reference>
<comment type="caution">
    <text evidence="2">The sequence shown here is derived from an EMBL/GenBank/DDBJ whole genome shotgun (WGS) entry which is preliminary data.</text>
</comment>
<accession>A0ABV7E3L3</accession>
<keyword evidence="1" id="KW-0732">Signal</keyword>
<evidence type="ECO:0000313" key="3">
    <source>
        <dbReference type="Proteomes" id="UP001595456"/>
    </source>
</evidence>
<dbReference type="InterPro" id="IPR002816">
    <property type="entry name" value="TraB/PrgY/GumN_fam"/>
</dbReference>
<organism evidence="2 3">
    <name type="scientific">Alteraurantiacibacter palmitatis</name>
    <dbReference type="NCBI Taxonomy" id="2054628"/>
    <lineage>
        <taxon>Bacteria</taxon>
        <taxon>Pseudomonadati</taxon>
        <taxon>Pseudomonadota</taxon>
        <taxon>Alphaproteobacteria</taxon>
        <taxon>Sphingomonadales</taxon>
        <taxon>Erythrobacteraceae</taxon>
        <taxon>Alteraurantiacibacter</taxon>
    </lineage>
</organism>
<keyword evidence="3" id="KW-1185">Reference proteome</keyword>
<dbReference type="PANTHER" id="PTHR40590">
    <property type="entry name" value="CYTOPLASMIC PROTEIN-RELATED"/>
    <property type="match status" value="1"/>
</dbReference>